<dbReference type="RefSeq" id="WP_123219921.1">
    <property type="nucleotide sequence ID" value="NZ_JACHYQ010000003.1"/>
</dbReference>
<feature type="transmembrane region" description="Helical" evidence="1">
    <location>
        <begin position="89"/>
        <end position="109"/>
    </location>
</feature>
<feature type="transmembrane region" description="Helical" evidence="1">
    <location>
        <begin position="383"/>
        <end position="404"/>
    </location>
</feature>
<feature type="transmembrane region" description="Helical" evidence="1">
    <location>
        <begin position="33"/>
        <end position="57"/>
    </location>
</feature>
<evidence type="ECO:0008006" key="4">
    <source>
        <dbReference type="Google" id="ProtNLM"/>
    </source>
</evidence>
<dbReference type="OrthoDB" id="3171565at2"/>
<accession>A0A3N0I9T9</accession>
<proteinExistence type="predicted"/>
<keyword evidence="3" id="KW-1185">Reference proteome</keyword>
<feature type="transmembrane region" description="Helical" evidence="1">
    <location>
        <begin position="211"/>
        <end position="235"/>
    </location>
</feature>
<dbReference type="GeneID" id="98663352"/>
<name>A0A3N0I9T9_9ACTN</name>
<dbReference type="InterPro" id="IPR018674">
    <property type="entry name" value="DUF2142_membrane"/>
</dbReference>
<keyword evidence="1" id="KW-1133">Transmembrane helix</keyword>
<feature type="transmembrane region" description="Helical" evidence="1">
    <location>
        <begin position="64"/>
        <end position="83"/>
    </location>
</feature>
<feature type="transmembrane region" description="Helical" evidence="1">
    <location>
        <begin position="316"/>
        <end position="336"/>
    </location>
</feature>
<dbReference type="Proteomes" id="UP000271472">
    <property type="component" value="Unassembled WGS sequence"/>
</dbReference>
<keyword evidence="1" id="KW-0812">Transmembrane</keyword>
<feature type="transmembrane region" description="Helical" evidence="1">
    <location>
        <begin position="480"/>
        <end position="505"/>
    </location>
</feature>
<protein>
    <recommendedName>
        <fullName evidence="4">DUF2142 domain-containing protein</fullName>
    </recommendedName>
</protein>
<keyword evidence="1" id="KW-0472">Membrane</keyword>
<evidence type="ECO:0000313" key="3">
    <source>
        <dbReference type="Proteomes" id="UP000271472"/>
    </source>
</evidence>
<feature type="transmembrane region" description="Helical" evidence="1">
    <location>
        <begin position="247"/>
        <end position="265"/>
    </location>
</feature>
<sequence length="510" mass="56648">MTLKLGQESSSMQNIVLKLTDFYNSVKDDIPQLFAYLCISIVAIGSAFVGVVFYSVSAIVKSQLLAFFTPSLLLLVLFLFSLFRYRHSYVKLFGLVAIPAVCFFGIFMLPGCIPDEYVHIAQCASLFSRNPSGFDVPSIFSRDTLPASYGGVYLLLTNGANWDSTYFCDRYLGDYFTHLYLIPGLVLLFGKALSINPYISLIAARVVSGLFFVLVSSILIKVMPYGKTAFLVFLLNPILIQQESSCSADAISIIAGLSFVVYVLKLNHDGEFNRTKILILGLLTILLLISKIMYAPLILAFFIFVKRIQNPYLRRVFYTLIPLALLIAAIAIIALYRGAFLPDAFELLRHPLHCIHVVAKSIWELAPFWIETYAGYSLGALSIHVWPVCFWAYLILQFIVLFYSDDLVGSSLSKSDKLILCIASCINAILILLTMRGWSLSAELREDIIIGVQGRYLVPILFPIIMSLTRSDTLNSHGNVLTYSILIMAGILLMDASYVVASFLVGGSLG</sequence>
<evidence type="ECO:0000256" key="1">
    <source>
        <dbReference type="SAM" id="Phobius"/>
    </source>
</evidence>
<feature type="transmembrane region" description="Helical" evidence="1">
    <location>
        <begin position="179"/>
        <end position="199"/>
    </location>
</feature>
<feature type="transmembrane region" description="Helical" evidence="1">
    <location>
        <begin position="448"/>
        <end position="468"/>
    </location>
</feature>
<feature type="transmembrane region" description="Helical" evidence="1">
    <location>
        <begin position="416"/>
        <end position="436"/>
    </location>
</feature>
<organism evidence="2 3">
    <name type="scientific">Slackia isoflavoniconvertens</name>
    <dbReference type="NCBI Taxonomy" id="572010"/>
    <lineage>
        <taxon>Bacteria</taxon>
        <taxon>Bacillati</taxon>
        <taxon>Actinomycetota</taxon>
        <taxon>Coriobacteriia</taxon>
        <taxon>Eggerthellales</taxon>
        <taxon>Eggerthellaceae</taxon>
        <taxon>Slackia</taxon>
    </lineage>
</organism>
<dbReference type="EMBL" id="QIBZ01000014">
    <property type="protein sequence ID" value="RNM33781.1"/>
    <property type="molecule type" value="Genomic_DNA"/>
</dbReference>
<dbReference type="AlphaFoldDB" id="A0A3N0I9T9"/>
<gene>
    <name evidence="2" type="ORF">DMP05_07845</name>
</gene>
<reference evidence="3" key="1">
    <citation type="submission" date="2018-05" db="EMBL/GenBank/DDBJ databases">
        <title>Genome Sequencing of selected type strains of the family Eggerthellaceae.</title>
        <authorList>
            <person name="Danylec N."/>
            <person name="Stoll D.A."/>
            <person name="Doetsch A."/>
            <person name="Huch M."/>
        </authorList>
    </citation>
    <scope>NUCLEOTIDE SEQUENCE [LARGE SCALE GENOMIC DNA]</scope>
    <source>
        <strain evidence="3">DSM 22006</strain>
    </source>
</reference>
<feature type="transmembrane region" description="Helical" evidence="1">
    <location>
        <begin position="277"/>
        <end position="304"/>
    </location>
</feature>
<evidence type="ECO:0000313" key="2">
    <source>
        <dbReference type="EMBL" id="RNM33781.1"/>
    </source>
</evidence>
<dbReference type="Pfam" id="PF09913">
    <property type="entry name" value="DUF2142"/>
    <property type="match status" value="1"/>
</dbReference>
<comment type="caution">
    <text evidence="2">The sequence shown here is derived from an EMBL/GenBank/DDBJ whole genome shotgun (WGS) entry which is preliminary data.</text>
</comment>